<evidence type="ECO:0000256" key="5">
    <source>
        <dbReference type="ARBA" id="ARBA00022679"/>
    </source>
</evidence>
<dbReference type="Pfam" id="PF00072">
    <property type="entry name" value="Response_reg"/>
    <property type="match status" value="1"/>
</dbReference>
<sequence>MDHPKRILIVEDDVDIANVLSLHLRDERYEVVHSADGNEGLRLLEQGGWDALILDLMLPGVDGLEICRRARAMTRYTPIIITSARSSEVHRILGLELGADDYLAKPFSVLELVARVKALLRRVEAMAKDSRIDAGSLQIAGPDDRSADARSARRRQADRIDAARVRPAVLLRAASRQGVLANGPAQCRLGLSARGLRTHREYPHQPAAREDRSRSGAARTHHDGVGPRLQTRGAGRTARARTITNGHAVNLTLTQRLAIVFSALLLACCGASAWLQIRSSDLHEKEVVQSLSKSLADHIAHRATLMDANGLRPDAVRQLFGQLMAVNPSVEVYLLDNAGNIKGDDAPVGHVKRERVDLTPIRQFIAGDALPILGDDPRSVDGRKVFSAAPLQLSGQQPSGYIYVVLLGEEHDALAARVAASSVLRNTLWSMALVALLGLLAGLTAFGLITRPLRRLTEAMRRFDADGEPDTQPHVPRSSPAGRRDEIAVLEATFAQMADRIGEQWRALTRQDQQRRELIANISHDLRTPLTSLHGYLETLSLKSDTLGETERKRYLAIALAQSVKVGRLAQSLFELARLEHGNVQLTLEQFSLVDLVQDVFQKFELSAEARQIQLRADIPARLPAICADLGMIERVLTNLLDNAIRHTPAHGSVDIVLAHKDGKVAVTLSDTGPGIPVEQRDALFERPFNAGGAHQGGGLGLLIVRRMLELHHSRIRLLDQPTTGTTFYFELPTAASVPTTLAV</sequence>
<comment type="subcellular location">
    <subcellularLocation>
        <location evidence="2">Membrane</location>
    </subcellularLocation>
</comment>
<feature type="region of interest" description="Disordered" evidence="9">
    <location>
        <begin position="137"/>
        <end position="158"/>
    </location>
</feature>
<dbReference type="PANTHER" id="PTHR43547">
    <property type="entry name" value="TWO-COMPONENT HISTIDINE KINASE"/>
    <property type="match status" value="1"/>
</dbReference>
<dbReference type="InterPro" id="IPR036890">
    <property type="entry name" value="HATPase_C_sf"/>
</dbReference>
<dbReference type="InterPro" id="IPR011006">
    <property type="entry name" value="CheY-like_superfamily"/>
</dbReference>
<dbReference type="GO" id="GO:0016020">
    <property type="term" value="C:membrane"/>
    <property type="evidence" value="ECO:0007669"/>
    <property type="project" value="UniProtKB-SubCell"/>
</dbReference>
<dbReference type="CDD" id="cd00082">
    <property type="entry name" value="HisKA"/>
    <property type="match status" value="1"/>
</dbReference>
<dbReference type="GO" id="GO:0000155">
    <property type="term" value="F:phosphorelay sensor kinase activity"/>
    <property type="evidence" value="ECO:0007669"/>
    <property type="project" value="InterPro"/>
</dbReference>
<keyword evidence="5" id="KW-0808">Transferase</keyword>
<dbReference type="SUPFAM" id="SSF47384">
    <property type="entry name" value="Homodimeric domain of signal transducing histidine kinase"/>
    <property type="match status" value="1"/>
</dbReference>
<dbReference type="EMBL" id="JACCAU010000001">
    <property type="protein sequence ID" value="NYH18547.1"/>
    <property type="molecule type" value="Genomic_DNA"/>
</dbReference>
<feature type="domain" description="HAMP" evidence="13">
    <location>
        <begin position="447"/>
        <end position="506"/>
    </location>
</feature>
<organism evidence="14 15">
    <name type="scientific">Paraburkholderia bryophila</name>
    <dbReference type="NCBI Taxonomy" id="420952"/>
    <lineage>
        <taxon>Bacteria</taxon>
        <taxon>Pseudomonadati</taxon>
        <taxon>Pseudomonadota</taxon>
        <taxon>Betaproteobacteria</taxon>
        <taxon>Burkholderiales</taxon>
        <taxon>Burkholderiaceae</taxon>
        <taxon>Paraburkholderia</taxon>
    </lineage>
</organism>
<evidence type="ECO:0000256" key="10">
    <source>
        <dbReference type="SAM" id="Phobius"/>
    </source>
</evidence>
<dbReference type="SUPFAM" id="SSF52172">
    <property type="entry name" value="CheY-like"/>
    <property type="match status" value="1"/>
</dbReference>
<keyword evidence="10" id="KW-0812">Transmembrane</keyword>
<dbReference type="EC" id="2.7.13.3" evidence="3"/>
<evidence type="ECO:0000256" key="8">
    <source>
        <dbReference type="PROSITE-ProRule" id="PRU00169"/>
    </source>
</evidence>
<dbReference type="SMART" id="SM00388">
    <property type="entry name" value="HisKA"/>
    <property type="match status" value="1"/>
</dbReference>
<dbReference type="PROSITE" id="PS50109">
    <property type="entry name" value="HIS_KIN"/>
    <property type="match status" value="1"/>
</dbReference>
<keyword evidence="6 14" id="KW-0418">Kinase</keyword>
<keyword evidence="10" id="KW-1133">Transmembrane helix</keyword>
<dbReference type="CDD" id="cd00075">
    <property type="entry name" value="HATPase"/>
    <property type="match status" value="1"/>
</dbReference>
<dbReference type="Gene3D" id="1.10.287.130">
    <property type="match status" value="1"/>
</dbReference>
<feature type="compositionally biased region" description="Basic and acidic residues" evidence="9">
    <location>
        <begin position="142"/>
        <end position="158"/>
    </location>
</feature>
<dbReference type="Gene3D" id="3.30.565.10">
    <property type="entry name" value="Histidine kinase-like ATPase, C-terminal domain"/>
    <property type="match status" value="1"/>
</dbReference>
<evidence type="ECO:0000313" key="15">
    <source>
        <dbReference type="Proteomes" id="UP000572540"/>
    </source>
</evidence>
<dbReference type="InterPro" id="IPR003660">
    <property type="entry name" value="HAMP_dom"/>
</dbReference>
<evidence type="ECO:0000256" key="1">
    <source>
        <dbReference type="ARBA" id="ARBA00000085"/>
    </source>
</evidence>
<feature type="region of interest" description="Disordered" evidence="9">
    <location>
        <begin position="462"/>
        <end position="482"/>
    </location>
</feature>
<feature type="compositionally biased region" description="Basic and acidic residues" evidence="9">
    <location>
        <begin position="198"/>
        <end position="225"/>
    </location>
</feature>
<dbReference type="SUPFAM" id="SSF55874">
    <property type="entry name" value="ATPase domain of HSP90 chaperone/DNA topoisomerase II/histidine kinase"/>
    <property type="match status" value="1"/>
</dbReference>
<evidence type="ECO:0000256" key="9">
    <source>
        <dbReference type="SAM" id="MobiDB-lite"/>
    </source>
</evidence>
<feature type="transmembrane region" description="Helical" evidence="10">
    <location>
        <begin position="427"/>
        <end position="449"/>
    </location>
</feature>
<dbReference type="SMART" id="SM00304">
    <property type="entry name" value="HAMP"/>
    <property type="match status" value="1"/>
</dbReference>
<dbReference type="Gene3D" id="3.40.50.2300">
    <property type="match status" value="1"/>
</dbReference>
<comment type="catalytic activity">
    <reaction evidence="1">
        <text>ATP + protein L-histidine = ADP + protein N-phospho-L-histidine.</text>
        <dbReference type="EC" id="2.7.13.3"/>
    </reaction>
</comment>
<keyword evidence="7" id="KW-0902">Two-component regulatory system</keyword>
<evidence type="ECO:0000259" key="13">
    <source>
        <dbReference type="PROSITE" id="PS50885"/>
    </source>
</evidence>
<dbReference type="CDD" id="cd06225">
    <property type="entry name" value="HAMP"/>
    <property type="match status" value="1"/>
</dbReference>
<dbReference type="Gene3D" id="6.10.340.10">
    <property type="match status" value="1"/>
</dbReference>
<dbReference type="InterPro" id="IPR005467">
    <property type="entry name" value="His_kinase_dom"/>
</dbReference>
<dbReference type="PROSITE" id="PS50110">
    <property type="entry name" value="RESPONSE_REGULATORY"/>
    <property type="match status" value="1"/>
</dbReference>
<protein>
    <recommendedName>
        <fullName evidence="3">histidine kinase</fullName>
        <ecNumber evidence="3">2.7.13.3</ecNumber>
    </recommendedName>
</protein>
<evidence type="ECO:0000259" key="12">
    <source>
        <dbReference type="PROSITE" id="PS50110"/>
    </source>
</evidence>
<dbReference type="InterPro" id="IPR003594">
    <property type="entry name" value="HATPase_dom"/>
</dbReference>
<dbReference type="InterPro" id="IPR003661">
    <property type="entry name" value="HisK_dim/P_dom"/>
</dbReference>
<keyword evidence="10" id="KW-0472">Membrane</keyword>
<feature type="domain" description="Response regulatory" evidence="12">
    <location>
        <begin position="6"/>
        <end position="120"/>
    </location>
</feature>
<evidence type="ECO:0000256" key="2">
    <source>
        <dbReference type="ARBA" id="ARBA00004370"/>
    </source>
</evidence>
<feature type="region of interest" description="Disordered" evidence="9">
    <location>
        <begin position="198"/>
        <end position="239"/>
    </location>
</feature>
<dbReference type="InterPro" id="IPR036097">
    <property type="entry name" value="HisK_dim/P_sf"/>
</dbReference>
<reference evidence="14 15" key="1">
    <citation type="submission" date="2020-07" db="EMBL/GenBank/DDBJ databases">
        <title>Exploring microbial biodiversity for novel pathways involved in the catabolism of aromatic compounds derived from lignin.</title>
        <authorList>
            <person name="Elkins J."/>
        </authorList>
    </citation>
    <scope>NUCLEOTIDE SEQUENCE [LARGE SCALE GENOMIC DNA]</scope>
    <source>
        <strain evidence="14 15">H2C3B</strain>
    </source>
</reference>
<proteinExistence type="predicted"/>
<dbReference type="InterPro" id="IPR001789">
    <property type="entry name" value="Sig_transdc_resp-reg_receiver"/>
</dbReference>
<feature type="modified residue" description="4-aspartylphosphate" evidence="8">
    <location>
        <position position="55"/>
    </location>
</feature>
<evidence type="ECO:0000256" key="4">
    <source>
        <dbReference type="ARBA" id="ARBA00022553"/>
    </source>
</evidence>
<name>A0A7Z0B3M8_9BURK</name>
<dbReference type="SMART" id="SM00448">
    <property type="entry name" value="REC"/>
    <property type="match status" value="1"/>
</dbReference>
<keyword evidence="4 8" id="KW-0597">Phosphoprotein</keyword>
<feature type="transmembrane region" description="Helical" evidence="10">
    <location>
        <begin position="257"/>
        <end position="275"/>
    </location>
</feature>
<dbReference type="Pfam" id="PF00672">
    <property type="entry name" value="HAMP"/>
    <property type="match status" value="1"/>
</dbReference>
<dbReference type="FunFam" id="1.10.287.130:FF:000001">
    <property type="entry name" value="Two-component sensor histidine kinase"/>
    <property type="match status" value="1"/>
</dbReference>
<evidence type="ECO:0000256" key="6">
    <source>
        <dbReference type="ARBA" id="ARBA00022777"/>
    </source>
</evidence>
<evidence type="ECO:0000313" key="14">
    <source>
        <dbReference type="EMBL" id="NYH18547.1"/>
    </source>
</evidence>
<dbReference type="SMART" id="SM00387">
    <property type="entry name" value="HATPase_c"/>
    <property type="match status" value="1"/>
</dbReference>
<dbReference type="Pfam" id="PF00512">
    <property type="entry name" value="HisKA"/>
    <property type="match status" value="1"/>
</dbReference>
<gene>
    <name evidence="14" type="ORF">GGD41_005775</name>
</gene>
<dbReference type="AlphaFoldDB" id="A0A7Z0B3M8"/>
<dbReference type="PANTHER" id="PTHR43547:SF2">
    <property type="entry name" value="HYBRID SIGNAL TRANSDUCTION HISTIDINE KINASE C"/>
    <property type="match status" value="1"/>
</dbReference>
<feature type="domain" description="Histidine kinase" evidence="11">
    <location>
        <begin position="521"/>
        <end position="736"/>
    </location>
</feature>
<dbReference type="InterPro" id="IPR004358">
    <property type="entry name" value="Sig_transdc_His_kin-like_C"/>
</dbReference>
<comment type="caution">
    <text evidence="14">The sequence shown here is derived from an EMBL/GenBank/DDBJ whole genome shotgun (WGS) entry which is preliminary data.</text>
</comment>
<evidence type="ECO:0000259" key="11">
    <source>
        <dbReference type="PROSITE" id="PS50109"/>
    </source>
</evidence>
<dbReference type="Proteomes" id="UP000572540">
    <property type="component" value="Unassembled WGS sequence"/>
</dbReference>
<accession>A0A7Z0B3M8</accession>
<evidence type="ECO:0000256" key="7">
    <source>
        <dbReference type="ARBA" id="ARBA00023012"/>
    </source>
</evidence>
<dbReference type="Pfam" id="PF02518">
    <property type="entry name" value="HATPase_c"/>
    <property type="match status" value="1"/>
</dbReference>
<dbReference type="PRINTS" id="PR00344">
    <property type="entry name" value="BCTRLSENSOR"/>
</dbReference>
<evidence type="ECO:0000256" key="3">
    <source>
        <dbReference type="ARBA" id="ARBA00012438"/>
    </source>
</evidence>
<dbReference type="PROSITE" id="PS50885">
    <property type="entry name" value="HAMP"/>
    <property type="match status" value="1"/>
</dbReference>